<dbReference type="Gene3D" id="2.60.120.680">
    <property type="entry name" value="GOLD domain"/>
    <property type="match status" value="1"/>
</dbReference>
<reference evidence="12 13" key="1">
    <citation type="submission" date="2019-07" db="EMBL/GenBank/DDBJ databases">
        <title>Draft genome assembly of a fouling barnacle, Amphibalanus amphitrite (Darwin, 1854): The first reference genome for Thecostraca.</title>
        <authorList>
            <person name="Kim W."/>
        </authorList>
    </citation>
    <scope>NUCLEOTIDE SEQUENCE [LARGE SCALE GENOMIC DNA]</scope>
    <source>
        <strain evidence="12">SNU_AA5</strain>
        <tissue evidence="12">Soma without cirri and trophi</tissue>
    </source>
</reference>
<evidence type="ECO:0000256" key="2">
    <source>
        <dbReference type="ARBA" id="ARBA00007104"/>
    </source>
</evidence>
<evidence type="ECO:0000256" key="9">
    <source>
        <dbReference type="RuleBase" id="RU003827"/>
    </source>
</evidence>
<evidence type="ECO:0000256" key="7">
    <source>
        <dbReference type="ARBA" id="ARBA00023136"/>
    </source>
</evidence>
<evidence type="ECO:0000256" key="10">
    <source>
        <dbReference type="SAM" id="SignalP"/>
    </source>
</evidence>
<comment type="caution">
    <text evidence="12">The sequence shown here is derived from an EMBL/GenBank/DDBJ whole genome shotgun (WGS) entry which is preliminary data.</text>
</comment>
<accession>A0A6A4VLH9</accession>
<dbReference type="InterPro" id="IPR009038">
    <property type="entry name" value="GOLD_dom"/>
</dbReference>
<feature type="domain" description="GOLD" evidence="11">
    <location>
        <begin position="33"/>
        <end position="117"/>
    </location>
</feature>
<dbReference type="GO" id="GO:0012505">
    <property type="term" value="C:endomembrane system"/>
    <property type="evidence" value="ECO:0007669"/>
    <property type="project" value="UniProtKB-SubCell"/>
</dbReference>
<dbReference type="InterPro" id="IPR036598">
    <property type="entry name" value="GOLD_dom_sf"/>
</dbReference>
<sequence>MEGPVHYLLLLLICSSVSCGPTELTIEVGAGKTECFFASAKIGEYIDIEYQVIDGGQGDIDINFHLHSPTGRQIVSDYKKSDNAHRRAADEEGDYKACWDNSISRFNNKLVFFEVGVEREDGGEVWDSIEHEFGTEGEVYDIKLQDIQPG</sequence>
<keyword evidence="13" id="KW-1185">Reference proteome</keyword>
<evidence type="ECO:0000259" key="11">
    <source>
        <dbReference type="PROSITE" id="PS50866"/>
    </source>
</evidence>
<comment type="similarity">
    <text evidence="2 9">Belongs to the EMP24/GP25L family.</text>
</comment>
<evidence type="ECO:0000256" key="4">
    <source>
        <dbReference type="ARBA" id="ARBA00022692"/>
    </source>
</evidence>
<evidence type="ECO:0000256" key="1">
    <source>
        <dbReference type="ARBA" id="ARBA00004479"/>
    </source>
</evidence>
<evidence type="ECO:0000256" key="6">
    <source>
        <dbReference type="ARBA" id="ARBA00022989"/>
    </source>
</evidence>
<name>A0A6A4VLH9_AMPAM</name>
<feature type="chain" id="PRO_5025498350" evidence="10">
    <location>
        <begin position="20"/>
        <end position="150"/>
    </location>
</feature>
<proteinExistence type="inferred from homology"/>
<dbReference type="SMART" id="SM01190">
    <property type="entry name" value="EMP24_GP25L"/>
    <property type="match status" value="1"/>
</dbReference>
<keyword evidence="7" id="KW-0472">Membrane</keyword>
<dbReference type="GO" id="GO:0016020">
    <property type="term" value="C:membrane"/>
    <property type="evidence" value="ECO:0007669"/>
    <property type="project" value="UniProtKB-SubCell"/>
</dbReference>
<organism evidence="12 13">
    <name type="scientific">Amphibalanus amphitrite</name>
    <name type="common">Striped barnacle</name>
    <name type="synonym">Balanus amphitrite</name>
    <dbReference type="NCBI Taxonomy" id="1232801"/>
    <lineage>
        <taxon>Eukaryota</taxon>
        <taxon>Metazoa</taxon>
        <taxon>Ecdysozoa</taxon>
        <taxon>Arthropoda</taxon>
        <taxon>Crustacea</taxon>
        <taxon>Multicrustacea</taxon>
        <taxon>Cirripedia</taxon>
        <taxon>Thoracica</taxon>
        <taxon>Thoracicalcarea</taxon>
        <taxon>Balanomorpha</taxon>
        <taxon>Balanoidea</taxon>
        <taxon>Balanidae</taxon>
        <taxon>Amphibalaninae</taxon>
        <taxon>Amphibalanus</taxon>
    </lineage>
</organism>
<dbReference type="EMBL" id="VIIS01001684">
    <property type="protein sequence ID" value="KAF0294483.1"/>
    <property type="molecule type" value="Genomic_DNA"/>
</dbReference>
<dbReference type="Proteomes" id="UP000440578">
    <property type="component" value="Unassembled WGS sequence"/>
</dbReference>
<keyword evidence="3" id="KW-0217">Developmental protein</keyword>
<dbReference type="PROSITE" id="PS50866">
    <property type="entry name" value="GOLD"/>
    <property type="match status" value="1"/>
</dbReference>
<evidence type="ECO:0000256" key="3">
    <source>
        <dbReference type="ARBA" id="ARBA00022473"/>
    </source>
</evidence>
<keyword evidence="6" id="KW-1133">Transmembrane helix</keyword>
<evidence type="ECO:0000313" key="12">
    <source>
        <dbReference type="EMBL" id="KAF0294483.1"/>
    </source>
</evidence>
<keyword evidence="4 9" id="KW-0812">Transmembrane</keyword>
<gene>
    <name evidence="12" type="primary">Tmed5_0</name>
    <name evidence="12" type="ORF">FJT64_007849</name>
</gene>
<dbReference type="InterPro" id="IPR015720">
    <property type="entry name" value="Emp24-like"/>
</dbReference>
<comment type="subcellular location">
    <subcellularLocation>
        <location evidence="8">Endomembrane system</location>
        <topology evidence="8">Single-pass membrane protein</topology>
    </subcellularLocation>
    <subcellularLocation>
        <location evidence="1 9">Membrane</location>
        <topology evidence="1 9">Single-pass type I membrane protein</topology>
    </subcellularLocation>
</comment>
<protein>
    <submittedName>
        <fullName evidence="12">Transmembrane emp24 domain-containing protein 5</fullName>
    </submittedName>
</protein>
<evidence type="ECO:0000313" key="13">
    <source>
        <dbReference type="Proteomes" id="UP000440578"/>
    </source>
</evidence>
<dbReference type="Pfam" id="PF01105">
    <property type="entry name" value="EMP24_GP25L"/>
    <property type="match status" value="1"/>
</dbReference>
<dbReference type="SUPFAM" id="SSF101576">
    <property type="entry name" value="Supernatant protein factor (SPF), C-terminal domain"/>
    <property type="match status" value="1"/>
</dbReference>
<feature type="signal peptide" evidence="10">
    <location>
        <begin position="1"/>
        <end position="19"/>
    </location>
</feature>
<dbReference type="OrthoDB" id="5976732at2759"/>
<evidence type="ECO:0000256" key="5">
    <source>
        <dbReference type="ARBA" id="ARBA00022729"/>
    </source>
</evidence>
<dbReference type="PANTHER" id="PTHR22811">
    <property type="entry name" value="TRANSMEMBRANE EMP24 DOMAIN-CONTAINING PROTEIN"/>
    <property type="match status" value="1"/>
</dbReference>
<evidence type="ECO:0000256" key="8">
    <source>
        <dbReference type="ARBA" id="ARBA00037847"/>
    </source>
</evidence>
<dbReference type="AlphaFoldDB" id="A0A6A4VLH9"/>
<keyword evidence="5 10" id="KW-0732">Signal</keyword>